<dbReference type="AlphaFoldDB" id="A0A2S0IDT9"/>
<dbReference type="InterPro" id="IPR013325">
    <property type="entry name" value="RNA_pol_sigma_r2"/>
</dbReference>
<keyword evidence="2" id="KW-0805">Transcription regulation</keyword>
<comment type="similarity">
    <text evidence="1">Belongs to the sigma-70 factor family. ECF subfamily.</text>
</comment>
<keyword evidence="3" id="KW-0731">Sigma factor</keyword>
<dbReference type="Proteomes" id="UP000239477">
    <property type="component" value="Chromosome"/>
</dbReference>
<dbReference type="EMBL" id="CP023270">
    <property type="protein sequence ID" value="AVJ30200.1"/>
    <property type="molecule type" value="Genomic_DNA"/>
</dbReference>
<dbReference type="Gene3D" id="1.10.1740.10">
    <property type="match status" value="1"/>
</dbReference>
<evidence type="ECO:0000256" key="3">
    <source>
        <dbReference type="ARBA" id="ARBA00023082"/>
    </source>
</evidence>
<dbReference type="SUPFAM" id="SSF88659">
    <property type="entry name" value="Sigma3 and sigma4 domains of RNA polymerase sigma factors"/>
    <property type="match status" value="1"/>
</dbReference>
<evidence type="ECO:0000256" key="2">
    <source>
        <dbReference type="ARBA" id="ARBA00023015"/>
    </source>
</evidence>
<dbReference type="Pfam" id="PF08281">
    <property type="entry name" value="Sigma70_r4_2"/>
    <property type="match status" value="1"/>
</dbReference>
<name>A0A2S0IDT9_9BURK</name>
<dbReference type="OrthoDB" id="9783733at2"/>
<sequence length="165" mass="18999">MLARYYGDLLNFCMRKVRDRETAADLAQESYARVLSMQQAGRVIREPAALLRQVALNAKIDLDRRAAIRQHDDIDALSDADHPVAPQCLQPEEAYVVYQTVQAYLDTIEALPPRCREAYSMYLFDELPYKEIAERMGVSLSLVDRYIKRGKLACMARREALRNEE</sequence>
<reference evidence="6 7" key="1">
    <citation type="submission" date="2017-09" db="EMBL/GenBank/DDBJ databases">
        <title>Genomic, metabolic, and phenotypic characteristics of bacterial isolates from the natural microbiome of the model nematode Caenorhabditis elegans.</title>
        <authorList>
            <person name="Zimmermann J."/>
            <person name="Obeng N."/>
            <person name="Yang W."/>
            <person name="Obeng O."/>
            <person name="Kissoyan K."/>
            <person name="Pees B."/>
            <person name="Dirksen P."/>
            <person name="Hoppner M."/>
            <person name="Franke A."/>
            <person name="Rosenstiel P."/>
            <person name="Leippe M."/>
            <person name="Dierking K."/>
            <person name="Kaleta C."/>
            <person name="Schulenburg H."/>
        </authorList>
    </citation>
    <scope>NUCLEOTIDE SEQUENCE [LARGE SCALE GENOMIC DNA]</scope>
    <source>
        <strain evidence="6 7">MYb73</strain>
    </source>
</reference>
<dbReference type="SUPFAM" id="SSF88946">
    <property type="entry name" value="Sigma2 domain of RNA polymerase sigma factors"/>
    <property type="match status" value="1"/>
</dbReference>
<dbReference type="InterPro" id="IPR013324">
    <property type="entry name" value="RNA_pol_sigma_r3/r4-like"/>
</dbReference>
<feature type="domain" description="RNA polymerase sigma factor 70 region 4 type 2" evidence="5">
    <location>
        <begin position="103"/>
        <end position="154"/>
    </location>
</feature>
<dbReference type="InterPro" id="IPR014284">
    <property type="entry name" value="RNA_pol_sigma-70_dom"/>
</dbReference>
<dbReference type="InterPro" id="IPR013249">
    <property type="entry name" value="RNA_pol_sigma70_r4_t2"/>
</dbReference>
<dbReference type="GO" id="GO:0003677">
    <property type="term" value="F:DNA binding"/>
    <property type="evidence" value="ECO:0007669"/>
    <property type="project" value="InterPro"/>
</dbReference>
<dbReference type="InterPro" id="IPR039425">
    <property type="entry name" value="RNA_pol_sigma-70-like"/>
</dbReference>
<dbReference type="PANTHER" id="PTHR43133">
    <property type="entry name" value="RNA POLYMERASE ECF-TYPE SIGMA FACTO"/>
    <property type="match status" value="1"/>
</dbReference>
<dbReference type="PANTHER" id="PTHR43133:SF63">
    <property type="entry name" value="RNA POLYMERASE SIGMA FACTOR FECI-RELATED"/>
    <property type="match status" value="1"/>
</dbReference>
<proteinExistence type="inferred from homology"/>
<dbReference type="GO" id="GO:0016987">
    <property type="term" value="F:sigma factor activity"/>
    <property type="evidence" value="ECO:0007669"/>
    <property type="project" value="UniProtKB-KW"/>
</dbReference>
<dbReference type="Gene3D" id="1.10.10.10">
    <property type="entry name" value="Winged helix-like DNA-binding domain superfamily/Winged helix DNA-binding domain"/>
    <property type="match status" value="1"/>
</dbReference>
<evidence type="ECO:0000313" key="7">
    <source>
        <dbReference type="Proteomes" id="UP000239477"/>
    </source>
</evidence>
<organism evidence="6 7">
    <name type="scientific">Achromobacter spanius</name>
    <dbReference type="NCBI Taxonomy" id="217203"/>
    <lineage>
        <taxon>Bacteria</taxon>
        <taxon>Pseudomonadati</taxon>
        <taxon>Pseudomonadota</taxon>
        <taxon>Betaproteobacteria</taxon>
        <taxon>Burkholderiales</taxon>
        <taxon>Alcaligenaceae</taxon>
        <taxon>Achromobacter</taxon>
    </lineage>
</organism>
<evidence type="ECO:0000256" key="4">
    <source>
        <dbReference type="ARBA" id="ARBA00023163"/>
    </source>
</evidence>
<keyword evidence="4" id="KW-0804">Transcription</keyword>
<keyword evidence="7" id="KW-1185">Reference proteome</keyword>
<dbReference type="InterPro" id="IPR036388">
    <property type="entry name" value="WH-like_DNA-bd_sf"/>
</dbReference>
<dbReference type="RefSeq" id="WP_105240826.1">
    <property type="nucleotide sequence ID" value="NZ_CP023270.1"/>
</dbReference>
<dbReference type="GO" id="GO:0006352">
    <property type="term" value="P:DNA-templated transcription initiation"/>
    <property type="evidence" value="ECO:0007669"/>
    <property type="project" value="InterPro"/>
</dbReference>
<evidence type="ECO:0000313" key="6">
    <source>
        <dbReference type="EMBL" id="AVJ30200.1"/>
    </source>
</evidence>
<evidence type="ECO:0000259" key="5">
    <source>
        <dbReference type="Pfam" id="PF08281"/>
    </source>
</evidence>
<dbReference type="NCBIfam" id="TIGR02937">
    <property type="entry name" value="sigma70-ECF"/>
    <property type="match status" value="1"/>
</dbReference>
<accession>A0A2S0IDT9</accession>
<gene>
    <name evidence="6" type="ORF">CLM73_25585</name>
</gene>
<protein>
    <submittedName>
        <fullName evidence="6">RNA polymerase subunit sigma</fullName>
    </submittedName>
</protein>
<evidence type="ECO:0000256" key="1">
    <source>
        <dbReference type="ARBA" id="ARBA00010641"/>
    </source>
</evidence>